<dbReference type="AlphaFoldDB" id="A0A1Q8QZY0"/>
<keyword evidence="1" id="KW-0472">Membrane</keyword>
<name>A0A1Q8QZY0_9FIRM</name>
<sequence length="46" mass="5050">MRGGNRGTGSLFALEMIRFTIFMTVVSILDNNTPLKKAPAVIQQVL</sequence>
<comment type="caution">
    <text evidence="2">The sequence shown here is derived from an EMBL/GenBank/DDBJ whole genome shotgun (WGS) entry which is preliminary data.</text>
</comment>
<dbReference type="STRING" id="1888891.DSOL_1343"/>
<keyword evidence="3" id="KW-1185">Reference proteome</keyword>
<dbReference type="EMBL" id="MLBF01000006">
    <property type="protein sequence ID" value="OLN32897.1"/>
    <property type="molecule type" value="Genomic_DNA"/>
</dbReference>
<proteinExistence type="predicted"/>
<dbReference type="Proteomes" id="UP000186102">
    <property type="component" value="Unassembled WGS sequence"/>
</dbReference>
<feature type="transmembrane region" description="Helical" evidence="1">
    <location>
        <begin position="12"/>
        <end position="29"/>
    </location>
</feature>
<evidence type="ECO:0000313" key="2">
    <source>
        <dbReference type="EMBL" id="OLN32897.1"/>
    </source>
</evidence>
<evidence type="ECO:0000313" key="3">
    <source>
        <dbReference type="Proteomes" id="UP000186102"/>
    </source>
</evidence>
<accession>A0A1Q8QZY0</accession>
<gene>
    <name evidence="2" type="ORF">DSOL_1343</name>
</gene>
<reference evidence="2 3" key="1">
    <citation type="submission" date="2016-09" db="EMBL/GenBank/DDBJ databases">
        <title>Complete genome of Desulfosporosinus sp. OL.</title>
        <authorList>
            <person name="Mardanov A."/>
            <person name="Beletsky A."/>
            <person name="Panova A."/>
            <person name="Karnachuk O."/>
            <person name="Ravin N."/>
        </authorList>
    </citation>
    <scope>NUCLEOTIDE SEQUENCE [LARGE SCALE GENOMIC DNA]</scope>
    <source>
        <strain evidence="2 3">OL</strain>
    </source>
</reference>
<evidence type="ECO:0000256" key="1">
    <source>
        <dbReference type="SAM" id="Phobius"/>
    </source>
</evidence>
<organism evidence="2 3">
    <name type="scientific">Desulfosporosinus metallidurans</name>
    <dbReference type="NCBI Taxonomy" id="1888891"/>
    <lineage>
        <taxon>Bacteria</taxon>
        <taxon>Bacillati</taxon>
        <taxon>Bacillota</taxon>
        <taxon>Clostridia</taxon>
        <taxon>Eubacteriales</taxon>
        <taxon>Desulfitobacteriaceae</taxon>
        <taxon>Desulfosporosinus</taxon>
    </lineage>
</organism>
<protein>
    <submittedName>
        <fullName evidence="2">Uncharacterized protein</fullName>
    </submittedName>
</protein>
<keyword evidence="1" id="KW-1133">Transmembrane helix</keyword>
<keyword evidence="1" id="KW-0812">Transmembrane</keyword>